<dbReference type="STRING" id="1419482.SAMN05444266_11519"/>
<sequence length="432" mass="49189">MNKYEFGFQSNKGNPYIFLMILSPLVTVPLLVLMENLNLPVFFIVILTPIIFGGYMMYKKGKARDEITLDNRGFTSSYYGRIDFNDIAEIVQLPWYRRNPPTMAIRLTSGKKIGWNLTYRGSIFNTSADAHTFDDFTTALADKLEARVQHKNPFVEQKAPETTSLAGQLQGEKKRNNSVYWTLPLGFVVALTGLIRTCGKDWLPNRNIDFGKVAARQEALYHQNIITARQIMDSMAVVNGPAFLYTNDTGAILKQMPDLEVEEATGIRVFQQTAANMEMQRFIEHPDSFPPRIFVIGTDTVFKKMTKSILNMDDSASRYLYLRVYDTSQHIKAPSFRGSTMDTTKYKVFDVTTAIPIYDTTKIGEAIEKAFPGMHLMLAQVHHRSSFKVYLTGRVSEGIPEHLFRKAVLELNKQFHAVKVDTTLFVSKTFFN</sequence>
<dbReference type="Proteomes" id="UP000184420">
    <property type="component" value="Unassembled WGS sequence"/>
</dbReference>
<organism evidence="2 3">
    <name type="scientific">Chitinophaga jiangningensis</name>
    <dbReference type="NCBI Taxonomy" id="1419482"/>
    <lineage>
        <taxon>Bacteria</taxon>
        <taxon>Pseudomonadati</taxon>
        <taxon>Bacteroidota</taxon>
        <taxon>Chitinophagia</taxon>
        <taxon>Chitinophagales</taxon>
        <taxon>Chitinophagaceae</taxon>
        <taxon>Chitinophaga</taxon>
    </lineage>
</organism>
<evidence type="ECO:0000256" key="1">
    <source>
        <dbReference type="SAM" id="Phobius"/>
    </source>
</evidence>
<gene>
    <name evidence="2" type="ORF">SAMN05444266_11519</name>
</gene>
<protein>
    <submittedName>
        <fullName evidence="2">Uncharacterized protein</fullName>
    </submittedName>
</protein>
<keyword evidence="1" id="KW-1133">Transmembrane helix</keyword>
<feature type="transmembrane region" description="Helical" evidence="1">
    <location>
        <begin position="40"/>
        <end position="58"/>
    </location>
</feature>
<evidence type="ECO:0000313" key="2">
    <source>
        <dbReference type="EMBL" id="SHM95060.1"/>
    </source>
</evidence>
<proteinExistence type="predicted"/>
<reference evidence="2 3" key="1">
    <citation type="submission" date="2016-11" db="EMBL/GenBank/DDBJ databases">
        <authorList>
            <person name="Jaros S."/>
            <person name="Januszkiewicz K."/>
            <person name="Wedrychowicz H."/>
        </authorList>
    </citation>
    <scope>NUCLEOTIDE SEQUENCE [LARGE SCALE GENOMIC DNA]</scope>
    <source>
        <strain evidence="2 3">DSM 27406</strain>
    </source>
</reference>
<dbReference type="RefSeq" id="WP_073087602.1">
    <property type="nucleotide sequence ID" value="NZ_FRBL01000015.1"/>
</dbReference>
<dbReference type="EMBL" id="FRBL01000015">
    <property type="protein sequence ID" value="SHM95060.1"/>
    <property type="molecule type" value="Genomic_DNA"/>
</dbReference>
<keyword evidence="1" id="KW-0472">Membrane</keyword>
<evidence type="ECO:0000313" key="3">
    <source>
        <dbReference type="Proteomes" id="UP000184420"/>
    </source>
</evidence>
<dbReference type="AlphaFoldDB" id="A0A1M7MWS0"/>
<name>A0A1M7MWS0_9BACT</name>
<keyword evidence="1" id="KW-0812">Transmembrane</keyword>
<keyword evidence="3" id="KW-1185">Reference proteome</keyword>
<accession>A0A1M7MWS0</accession>
<dbReference type="OrthoDB" id="6181406at2"/>
<feature type="transmembrane region" description="Helical" evidence="1">
    <location>
        <begin position="16"/>
        <end position="34"/>
    </location>
</feature>